<dbReference type="PANTHER" id="PTHR15503:SF43">
    <property type="entry name" value="REVERSE TRANSCRIPTASE RNASE H-LIKE DOMAIN-CONTAINING PROTEIN"/>
    <property type="match status" value="1"/>
</dbReference>
<name>A0ABQ4YTK8_9ASTR</name>
<dbReference type="PANTHER" id="PTHR15503">
    <property type="entry name" value="LDOC1 RELATED"/>
    <property type="match status" value="1"/>
</dbReference>
<comment type="caution">
    <text evidence="2">The sequence shown here is derived from an EMBL/GenBank/DDBJ whole genome shotgun (WGS) entry which is preliminary data.</text>
</comment>
<keyword evidence="2" id="KW-0808">Transferase</keyword>
<reference evidence="2" key="2">
    <citation type="submission" date="2022-01" db="EMBL/GenBank/DDBJ databases">
        <authorList>
            <person name="Yamashiro T."/>
            <person name="Shiraishi A."/>
            <person name="Satake H."/>
            <person name="Nakayama K."/>
        </authorList>
    </citation>
    <scope>NUCLEOTIDE SEQUENCE</scope>
</reference>
<dbReference type="InterPro" id="IPR005162">
    <property type="entry name" value="Retrotrans_gag_dom"/>
</dbReference>
<dbReference type="Gene3D" id="2.40.70.10">
    <property type="entry name" value="Acid Proteases"/>
    <property type="match status" value="1"/>
</dbReference>
<dbReference type="Gene3D" id="3.10.10.10">
    <property type="entry name" value="HIV Type 1 Reverse Transcriptase, subunit A, domain 1"/>
    <property type="match status" value="1"/>
</dbReference>
<dbReference type="GO" id="GO:0003964">
    <property type="term" value="F:RNA-directed DNA polymerase activity"/>
    <property type="evidence" value="ECO:0007669"/>
    <property type="project" value="UniProtKB-KW"/>
</dbReference>
<organism evidence="2 3">
    <name type="scientific">Tanacetum coccineum</name>
    <dbReference type="NCBI Taxonomy" id="301880"/>
    <lineage>
        <taxon>Eukaryota</taxon>
        <taxon>Viridiplantae</taxon>
        <taxon>Streptophyta</taxon>
        <taxon>Embryophyta</taxon>
        <taxon>Tracheophyta</taxon>
        <taxon>Spermatophyta</taxon>
        <taxon>Magnoliopsida</taxon>
        <taxon>eudicotyledons</taxon>
        <taxon>Gunneridae</taxon>
        <taxon>Pentapetalae</taxon>
        <taxon>asterids</taxon>
        <taxon>campanulids</taxon>
        <taxon>Asterales</taxon>
        <taxon>Asteraceae</taxon>
        <taxon>Asteroideae</taxon>
        <taxon>Anthemideae</taxon>
        <taxon>Anthemidinae</taxon>
        <taxon>Tanacetum</taxon>
    </lineage>
</organism>
<dbReference type="Pfam" id="PF03732">
    <property type="entry name" value="Retrotrans_gag"/>
    <property type="match status" value="1"/>
</dbReference>
<proteinExistence type="predicted"/>
<keyword evidence="2" id="KW-0695">RNA-directed DNA polymerase</keyword>
<dbReference type="InterPro" id="IPR043502">
    <property type="entry name" value="DNA/RNA_pol_sf"/>
</dbReference>
<reference evidence="2" key="1">
    <citation type="journal article" date="2022" name="Int. J. Mol. Sci.">
        <title>Draft Genome of Tanacetum Coccineum: Genomic Comparison of Closely Related Tanacetum-Family Plants.</title>
        <authorList>
            <person name="Yamashiro T."/>
            <person name="Shiraishi A."/>
            <person name="Nakayama K."/>
            <person name="Satake H."/>
        </authorList>
    </citation>
    <scope>NUCLEOTIDE SEQUENCE</scope>
</reference>
<dbReference type="CDD" id="cd00303">
    <property type="entry name" value="retropepsin_like"/>
    <property type="match status" value="1"/>
</dbReference>
<dbReference type="SUPFAM" id="SSF50630">
    <property type="entry name" value="Acid proteases"/>
    <property type="match status" value="1"/>
</dbReference>
<dbReference type="EMBL" id="BQNB010010729">
    <property type="protein sequence ID" value="GJS81189.1"/>
    <property type="molecule type" value="Genomic_DNA"/>
</dbReference>
<dbReference type="Proteomes" id="UP001151760">
    <property type="component" value="Unassembled WGS sequence"/>
</dbReference>
<feature type="domain" description="Retrotransposon gag" evidence="1">
    <location>
        <begin position="109"/>
        <end position="195"/>
    </location>
</feature>
<dbReference type="InterPro" id="IPR021109">
    <property type="entry name" value="Peptidase_aspartic_dom_sf"/>
</dbReference>
<keyword evidence="2" id="KW-0548">Nucleotidyltransferase</keyword>
<gene>
    <name evidence="2" type="ORF">Tco_0747730</name>
</gene>
<dbReference type="Pfam" id="PF08284">
    <property type="entry name" value="RVP_2"/>
    <property type="match status" value="1"/>
</dbReference>
<dbReference type="InterPro" id="IPR032567">
    <property type="entry name" value="RTL1-rel"/>
</dbReference>
<evidence type="ECO:0000313" key="3">
    <source>
        <dbReference type="Proteomes" id="UP001151760"/>
    </source>
</evidence>
<dbReference type="SUPFAM" id="SSF56672">
    <property type="entry name" value="DNA/RNA polymerases"/>
    <property type="match status" value="1"/>
</dbReference>
<protein>
    <submittedName>
        <fullName evidence="2">Reverse transcriptase</fullName>
    </submittedName>
</protein>
<sequence length="547" mass="62561">MVATRFTEIIDPNNTVEARLERIQTAMDQINESIRGLLLFQQFATNEINNLKAGEGTSNRGGGGSSQYGRLTKLEFHKFNGEDVQGWLYKIHQFFLLDGINDAAERIRLVSMHVFDKALNWHKQFIKRFGENVTWERYETEVKGRFNSVFEDPMVELKNLRQTTSVHIYQDLFKSLMNKVELTESYDISMFIGRLKEEISLAVKMFKPTNLPDVYCLAKMQDATIAVSKGRSASLLATPRTNTVGGVVNRSVGAKDEDMQLTKEGVMSTFTTSLIDKPPLISLNALYGENSYRIMRVRAYVRKNMVHTLTDCGSTHNFLDWNTDRKLGCRLRKICQLEVSVANGHVMNSLYECKDFYWELQGITYTSDVMILPLRGCEMVLGIQWLSTLGWIRCDFRNLVMEYTYNNRKIVLKGTQQATIQWMQGKPKKKGKFVTTELSAMSVCVCPATLMQMEAKNSHSKEVEILLEEFKSVFEMPKNLPPKRTHDHRISLVLNTHSVNVRPYKHPPSQKDAVELMVKELLESGVIRNSQSPFSSPIVMVKKKDGT</sequence>
<keyword evidence="3" id="KW-1185">Reference proteome</keyword>
<accession>A0ABQ4YTK8</accession>
<evidence type="ECO:0000259" key="1">
    <source>
        <dbReference type="Pfam" id="PF03732"/>
    </source>
</evidence>
<evidence type="ECO:0000313" key="2">
    <source>
        <dbReference type="EMBL" id="GJS81189.1"/>
    </source>
</evidence>